<organism evidence="1 2">
    <name type="scientific">Agrilus planipennis</name>
    <name type="common">Emerald ash borer</name>
    <name type="synonym">Agrilus marcopoli</name>
    <dbReference type="NCBI Taxonomy" id="224129"/>
    <lineage>
        <taxon>Eukaryota</taxon>
        <taxon>Metazoa</taxon>
        <taxon>Ecdysozoa</taxon>
        <taxon>Arthropoda</taxon>
        <taxon>Hexapoda</taxon>
        <taxon>Insecta</taxon>
        <taxon>Pterygota</taxon>
        <taxon>Neoptera</taxon>
        <taxon>Endopterygota</taxon>
        <taxon>Coleoptera</taxon>
        <taxon>Polyphaga</taxon>
        <taxon>Elateriformia</taxon>
        <taxon>Buprestoidea</taxon>
        <taxon>Buprestidae</taxon>
        <taxon>Agrilinae</taxon>
        <taxon>Agrilus</taxon>
    </lineage>
</organism>
<reference evidence="2" key="1">
    <citation type="submission" date="2025-08" db="UniProtKB">
        <authorList>
            <consortium name="RefSeq"/>
        </authorList>
    </citation>
    <scope>IDENTIFICATION</scope>
    <source>
        <tissue evidence="2">Entire body</tissue>
    </source>
</reference>
<dbReference type="Proteomes" id="UP000192223">
    <property type="component" value="Unplaced"/>
</dbReference>
<name>A0A1W4WJ13_AGRPL</name>
<dbReference type="OrthoDB" id="6736179at2759"/>
<keyword evidence="1" id="KW-1185">Reference proteome</keyword>
<dbReference type="GeneID" id="108736120"/>
<evidence type="ECO:0000313" key="1">
    <source>
        <dbReference type="Proteomes" id="UP000192223"/>
    </source>
</evidence>
<dbReference type="AlphaFoldDB" id="A0A1W4WJ13"/>
<accession>A0A1W4WJ13</accession>
<sequence length="56" mass="6872">MMTMLPRYWNHSQKLMLWNTTMVYMIIQDQYFVQMPLSILILKVLNCQKHGELLRK</sequence>
<protein>
    <submittedName>
        <fullName evidence="2">Uncharacterized protein LOC108736120 isoform X2</fullName>
    </submittedName>
</protein>
<dbReference type="RefSeq" id="XP_018323919.1">
    <property type="nucleotide sequence ID" value="XM_018468417.1"/>
</dbReference>
<gene>
    <name evidence="2" type="primary">LOC108736120</name>
</gene>
<proteinExistence type="predicted"/>
<evidence type="ECO:0000313" key="2">
    <source>
        <dbReference type="RefSeq" id="XP_018323919.1"/>
    </source>
</evidence>